<proteinExistence type="predicted"/>
<name>A0ABY8Q4T8_9RHOB</name>
<evidence type="ECO:0000313" key="2">
    <source>
        <dbReference type="Proteomes" id="UP001230978"/>
    </source>
</evidence>
<dbReference type="Pfam" id="PF11316">
    <property type="entry name" value="Rhamno_transf"/>
    <property type="match status" value="1"/>
</dbReference>
<evidence type="ECO:0000313" key="1">
    <source>
        <dbReference type="EMBL" id="WGV15663.1"/>
    </source>
</evidence>
<dbReference type="InterPro" id="IPR021466">
    <property type="entry name" value="Put_rhamnosyl_transferase"/>
</dbReference>
<dbReference type="RefSeq" id="WP_281465251.1">
    <property type="nucleotide sequence ID" value="NZ_CP124535.1"/>
</dbReference>
<protein>
    <submittedName>
        <fullName evidence="1">Glycosyltransferase</fullName>
    </submittedName>
</protein>
<dbReference type="EMBL" id="CP124535">
    <property type="protein sequence ID" value="WGV15663.1"/>
    <property type="molecule type" value="Genomic_DNA"/>
</dbReference>
<keyword evidence="2" id="KW-1185">Reference proteome</keyword>
<gene>
    <name evidence="1" type="ORF">QF092_15595</name>
</gene>
<organism evidence="1 2">
    <name type="scientific">Fuscovulum ytuae</name>
    <dbReference type="NCBI Taxonomy" id="3042299"/>
    <lineage>
        <taxon>Bacteria</taxon>
        <taxon>Pseudomonadati</taxon>
        <taxon>Pseudomonadota</taxon>
        <taxon>Alphaproteobacteria</taxon>
        <taxon>Rhodobacterales</taxon>
        <taxon>Paracoccaceae</taxon>
        <taxon>Fuscovulum</taxon>
    </lineage>
</organism>
<reference evidence="1 2" key="1">
    <citation type="submission" date="2023-04" db="EMBL/GenBank/DDBJ databases">
        <title>YMD61, complete Genome.</title>
        <authorList>
            <person name="Zhang J."/>
        </authorList>
    </citation>
    <scope>NUCLEOTIDE SEQUENCE [LARGE SCALE GENOMIC DNA]</scope>
    <source>
        <strain evidence="1 2">YMD61</strain>
    </source>
</reference>
<sequence>MDEAIGTGMQVLGLCRFSVPSLGGFQVEHVTLEARRAMLYDPSRLDLRTVWFEHVTLPSIRAQRDRNFTFVVMVGEDLPDPWRSRLERMIADVPQVRIVAAPPGQHRRICADAVRAHVDPAADCVAEFRLDDDDAVAVDFVERVRADAAALVPAFLKAGNAALDYSRGVVVESGPDGVVVMPRRALLWTPALAVLTKADAEQRILDHPHHKLWRNMPTLTLPDEVMFLRGSHGGNDSHIPKEPPAWDLPRERWAPLLKRRFGIDLAGFEAALAGLR</sequence>
<accession>A0ABY8Q4T8</accession>
<dbReference type="Proteomes" id="UP001230978">
    <property type="component" value="Chromosome"/>
</dbReference>